<accession>A0A1M7U215</accession>
<gene>
    <name evidence="2" type="ORF">SAMN05660350_02462</name>
</gene>
<dbReference type="GO" id="GO:0008270">
    <property type="term" value="F:zinc ion binding"/>
    <property type="evidence" value="ECO:0007669"/>
    <property type="project" value="InterPro"/>
</dbReference>
<dbReference type="OrthoDB" id="3727682at2"/>
<dbReference type="SUPFAM" id="SSF51735">
    <property type="entry name" value="NAD(P)-binding Rossmann-fold domains"/>
    <property type="match status" value="1"/>
</dbReference>
<evidence type="ECO:0000259" key="1">
    <source>
        <dbReference type="SMART" id="SM00829"/>
    </source>
</evidence>
<dbReference type="InterPro" id="IPR002364">
    <property type="entry name" value="Quin_OxRdtase/zeta-crystal_CS"/>
</dbReference>
<evidence type="ECO:0000313" key="3">
    <source>
        <dbReference type="Proteomes" id="UP000184428"/>
    </source>
</evidence>
<dbReference type="CDD" id="cd08267">
    <property type="entry name" value="MDR1"/>
    <property type="match status" value="1"/>
</dbReference>
<dbReference type="GO" id="GO:0016491">
    <property type="term" value="F:oxidoreductase activity"/>
    <property type="evidence" value="ECO:0007669"/>
    <property type="project" value="InterPro"/>
</dbReference>
<proteinExistence type="predicted"/>
<name>A0A1M7U215_9ACTN</name>
<dbReference type="InterPro" id="IPR013154">
    <property type="entry name" value="ADH-like_N"/>
</dbReference>
<reference evidence="2 3" key="1">
    <citation type="submission" date="2016-12" db="EMBL/GenBank/DDBJ databases">
        <authorList>
            <person name="Song W.-J."/>
            <person name="Kurnit D.M."/>
        </authorList>
    </citation>
    <scope>NUCLEOTIDE SEQUENCE [LARGE SCALE GENOMIC DNA]</scope>
    <source>
        <strain evidence="2 3">DSM 43162</strain>
    </source>
</reference>
<sequence length="338" mass="35408">MTAVVQDRYSPAPEGLFRVAQIDRPTIGDGEVLVRVHAASVDRGTWHIMAGLPYPLRLAGFGVRRPKYANPGRSLAGTVEAVGPGATGFAPGDDVYGTCNASFAEYATVRTDHLAPKPANLTYEQAAAAPISAVTALQGLRDRGRVRPGHKVLIIGASGGVGTFAVQIAKAFGAEVTGVCSTSKVDLVRGLGADHVIDYTAEDADDGQRYDVVLDTGGHRSLRRLRRAVTPRGTLVIVGSETDGRWLGGFDRTIRAMLLSPFVGQTLAPLASSENAADLILLTGLIESGQVAPVVDRTYPLDEAAAAIRRILNGKVRGKLVVSVSPSGMQTPPPGSTP</sequence>
<dbReference type="RefSeq" id="WP_072918340.1">
    <property type="nucleotide sequence ID" value="NZ_FRDM01000011.1"/>
</dbReference>
<dbReference type="InterPro" id="IPR052733">
    <property type="entry name" value="Chloroplast_QOR"/>
</dbReference>
<organism evidence="2 3">
    <name type="scientific">Geodermatophilus obscurus</name>
    <dbReference type="NCBI Taxonomy" id="1861"/>
    <lineage>
        <taxon>Bacteria</taxon>
        <taxon>Bacillati</taxon>
        <taxon>Actinomycetota</taxon>
        <taxon>Actinomycetes</taxon>
        <taxon>Geodermatophilales</taxon>
        <taxon>Geodermatophilaceae</taxon>
        <taxon>Geodermatophilus</taxon>
    </lineage>
</organism>
<dbReference type="InterPro" id="IPR036291">
    <property type="entry name" value="NAD(P)-bd_dom_sf"/>
</dbReference>
<feature type="domain" description="Enoyl reductase (ER)" evidence="1">
    <location>
        <begin position="15"/>
        <end position="322"/>
    </location>
</feature>
<dbReference type="Pfam" id="PF13602">
    <property type="entry name" value="ADH_zinc_N_2"/>
    <property type="match status" value="1"/>
</dbReference>
<dbReference type="PROSITE" id="PS01162">
    <property type="entry name" value="QOR_ZETA_CRYSTAL"/>
    <property type="match status" value="1"/>
</dbReference>
<dbReference type="Pfam" id="PF08240">
    <property type="entry name" value="ADH_N"/>
    <property type="match status" value="1"/>
</dbReference>
<dbReference type="PANTHER" id="PTHR44013">
    <property type="entry name" value="ZINC-TYPE ALCOHOL DEHYDROGENASE-LIKE PROTEIN C16A3.02C"/>
    <property type="match status" value="1"/>
</dbReference>
<dbReference type="Proteomes" id="UP000184428">
    <property type="component" value="Unassembled WGS sequence"/>
</dbReference>
<evidence type="ECO:0000313" key="2">
    <source>
        <dbReference type="EMBL" id="SHN76953.1"/>
    </source>
</evidence>
<dbReference type="Gene3D" id="3.90.180.10">
    <property type="entry name" value="Medium-chain alcohol dehydrogenases, catalytic domain"/>
    <property type="match status" value="1"/>
</dbReference>
<dbReference type="Gene3D" id="3.40.50.720">
    <property type="entry name" value="NAD(P)-binding Rossmann-like Domain"/>
    <property type="match status" value="1"/>
</dbReference>
<dbReference type="InterPro" id="IPR011032">
    <property type="entry name" value="GroES-like_sf"/>
</dbReference>
<dbReference type="AlphaFoldDB" id="A0A1M7U215"/>
<dbReference type="EMBL" id="FRDM01000011">
    <property type="protein sequence ID" value="SHN76953.1"/>
    <property type="molecule type" value="Genomic_DNA"/>
</dbReference>
<dbReference type="SMART" id="SM00829">
    <property type="entry name" value="PKS_ER"/>
    <property type="match status" value="1"/>
</dbReference>
<dbReference type="SUPFAM" id="SSF50129">
    <property type="entry name" value="GroES-like"/>
    <property type="match status" value="1"/>
</dbReference>
<dbReference type="PANTHER" id="PTHR44013:SF1">
    <property type="entry name" value="ZINC-TYPE ALCOHOL DEHYDROGENASE-LIKE PROTEIN C16A3.02C"/>
    <property type="match status" value="1"/>
</dbReference>
<protein>
    <submittedName>
        <fullName evidence="2">NADPH:quinone reductase</fullName>
    </submittedName>
</protein>
<dbReference type="InterPro" id="IPR020843">
    <property type="entry name" value="ER"/>
</dbReference>